<proteinExistence type="predicted"/>
<dbReference type="AlphaFoldDB" id="A0A7R8ZNJ3"/>
<protein>
    <submittedName>
        <fullName evidence="1">Uncharacterized protein</fullName>
    </submittedName>
</protein>
<name>A0A7R8ZNJ3_9CRUS</name>
<reference evidence="1" key="1">
    <citation type="submission" date="2020-11" db="EMBL/GenBank/DDBJ databases">
        <authorList>
            <person name="Tran Van P."/>
        </authorList>
    </citation>
    <scope>NUCLEOTIDE SEQUENCE</scope>
</reference>
<organism evidence="1">
    <name type="scientific">Cyprideis torosa</name>
    <dbReference type="NCBI Taxonomy" id="163714"/>
    <lineage>
        <taxon>Eukaryota</taxon>
        <taxon>Metazoa</taxon>
        <taxon>Ecdysozoa</taxon>
        <taxon>Arthropoda</taxon>
        <taxon>Crustacea</taxon>
        <taxon>Oligostraca</taxon>
        <taxon>Ostracoda</taxon>
        <taxon>Podocopa</taxon>
        <taxon>Podocopida</taxon>
        <taxon>Cytherocopina</taxon>
        <taxon>Cytheroidea</taxon>
        <taxon>Cytherideidae</taxon>
        <taxon>Cyprideis</taxon>
    </lineage>
</organism>
<dbReference type="EMBL" id="OB660676">
    <property type="protein sequence ID" value="CAD7225851.1"/>
    <property type="molecule type" value="Genomic_DNA"/>
</dbReference>
<sequence>MPSSAASVCGCCGIPLLTVGKQPPEGWSPPQGELDIATYREASVTRHNFYRQKHASPPLRHDEKLGISPNWFGPEANTSGLEGPALKKGLVIVMIMGPRFPFGTTLCSTSMTST</sequence>
<evidence type="ECO:0000313" key="1">
    <source>
        <dbReference type="EMBL" id="CAD7225851.1"/>
    </source>
</evidence>
<gene>
    <name evidence="1" type="ORF">CTOB1V02_LOCUS3783</name>
</gene>
<accession>A0A7R8ZNJ3</accession>